<keyword evidence="3" id="KW-0057">Aromatic amino acid biosynthesis</keyword>
<evidence type="ECO:0000259" key="5">
    <source>
        <dbReference type="Pfam" id="PF18317"/>
    </source>
</evidence>
<dbReference type="AlphaFoldDB" id="A0A3S2YCT2"/>
<feature type="domain" description="SDH C-terminal" evidence="5">
    <location>
        <begin position="259"/>
        <end position="289"/>
    </location>
</feature>
<proteinExistence type="predicted"/>
<dbReference type="Gene3D" id="3.40.50.10860">
    <property type="entry name" value="Leucine Dehydrogenase, chain A, domain 1"/>
    <property type="match status" value="1"/>
</dbReference>
<dbReference type="GO" id="GO:0005829">
    <property type="term" value="C:cytosol"/>
    <property type="evidence" value="ECO:0007669"/>
    <property type="project" value="TreeGrafter"/>
</dbReference>
<dbReference type="PANTHER" id="PTHR21089:SF1">
    <property type="entry name" value="BIFUNCTIONAL 3-DEHYDROQUINATE DEHYDRATASE_SHIKIMATE DEHYDROGENASE, CHLOROPLASTIC"/>
    <property type="match status" value="1"/>
</dbReference>
<dbReference type="SUPFAM" id="SSF51735">
    <property type="entry name" value="NAD(P)-binding Rossmann-fold domains"/>
    <property type="match status" value="1"/>
</dbReference>
<evidence type="ECO:0000256" key="2">
    <source>
        <dbReference type="ARBA" id="ARBA00023002"/>
    </source>
</evidence>
<evidence type="ECO:0000259" key="4">
    <source>
        <dbReference type="Pfam" id="PF08501"/>
    </source>
</evidence>
<comment type="caution">
    <text evidence="6">The sequence shown here is derived from an EMBL/GenBank/DDBJ whole genome shotgun (WGS) entry which is preliminary data.</text>
</comment>
<dbReference type="GO" id="GO:0004764">
    <property type="term" value="F:shikimate 3-dehydrogenase (NADP+) activity"/>
    <property type="evidence" value="ECO:0007669"/>
    <property type="project" value="UniProtKB-EC"/>
</dbReference>
<dbReference type="GO" id="GO:0009423">
    <property type="term" value="P:chorismate biosynthetic process"/>
    <property type="evidence" value="ECO:0007669"/>
    <property type="project" value="TreeGrafter"/>
</dbReference>
<dbReference type="InterPro" id="IPR022893">
    <property type="entry name" value="Shikimate_DH_fam"/>
</dbReference>
<dbReference type="OrthoDB" id="9792692at2"/>
<dbReference type="GO" id="GO:0009073">
    <property type="term" value="P:aromatic amino acid family biosynthetic process"/>
    <property type="evidence" value="ECO:0007669"/>
    <property type="project" value="UniProtKB-KW"/>
</dbReference>
<reference evidence="6 7" key="1">
    <citation type="submission" date="2019-01" db="EMBL/GenBank/DDBJ databases">
        <authorList>
            <person name="Chen W.-M."/>
        </authorList>
    </citation>
    <scope>NUCLEOTIDE SEQUENCE [LARGE SCALE GENOMIC DNA]</scope>
    <source>
        <strain evidence="6 7">FSY-9</strain>
    </source>
</reference>
<comment type="pathway">
    <text evidence="1">Metabolic intermediate biosynthesis; chorismate biosynthesis; chorismate from D-erythrose 4-phosphate and phosphoenolpyruvate: step 4/7.</text>
</comment>
<accession>A0A3S2YCT2</accession>
<name>A0A3S2YCT2_9SPHN</name>
<dbReference type="EC" id="1.1.1.25" evidence="6"/>
<keyword evidence="7" id="KW-1185">Reference proteome</keyword>
<dbReference type="Gene3D" id="3.40.50.720">
    <property type="entry name" value="NAD(P)-binding Rossmann-like Domain"/>
    <property type="match status" value="1"/>
</dbReference>
<dbReference type="EMBL" id="SACO01000001">
    <property type="protein sequence ID" value="RVU07763.1"/>
    <property type="molecule type" value="Genomic_DNA"/>
</dbReference>
<dbReference type="GO" id="GO:0050661">
    <property type="term" value="F:NADP binding"/>
    <property type="evidence" value="ECO:0007669"/>
    <property type="project" value="TreeGrafter"/>
</dbReference>
<dbReference type="Pfam" id="PF08501">
    <property type="entry name" value="Shikimate_dh_N"/>
    <property type="match status" value="1"/>
</dbReference>
<dbReference type="InterPro" id="IPR036291">
    <property type="entry name" value="NAD(P)-bd_dom_sf"/>
</dbReference>
<evidence type="ECO:0000313" key="7">
    <source>
        <dbReference type="Proteomes" id="UP000282837"/>
    </source>
</evidence>
<protein>
    <submittedName>
        <fullName evidence="6">Shikimate dehydrogenase</fullName>
        <ecNumber evidence="6">1.1.1.25</ecNumber>
    </submittedName>
</protein>
<dbReference type="Proteomes" id="UP000282837">
    <property type="component" value="Unassembled WGS sequence"/>
</dbReference>
<evidence type="ECO:0000256" key="3">
    <source>
        <dbReference type="ARBA" id="ARBA00023141"/>
    </source>
</evidence>
<dbReference type="InterPro" id="IPR046346">
    <property type="entry name" value="Aminoacid_DH-like_N_sf"/>
</dbReference>
<dbReference type="InterPro" id="IPR013708">
    <property type="entry name" value="Shikimate_DH-bd_N"/>
</dbReference>
<dbReference type="SUPFAM" id="SSF53223">
    <property type="entry name" value="Aminoacid dehydrogenase-like, N-terminal domain"/>
    <property type="match status" value="1"/>
</dbReference>
<dbReference type="Pfam" id="PF18317">
    <property type="entry name" value="SDH_C"/>
    <property type="match status" value="1"/>
</dbReference>
<sequence length="300" mass="31326">MNLQSSLHSTSLLSSHAVGLIGRGILASRSPAIHEAEARAQGMALAYRLVDFTHMGWGDEELSRAVKMLADMGYSGSNVTFPFKQTVAALCDELSAEAQVLEAVNTLVFRDGKIIGENTDWIGFSWLIERHFGSIAGASVAQIGTGGAGSATALALAQLGAGEVVLYDPAAGRAQALADRLQAICPDCAFRVAAEPVGAIKGRAGIVNATPVGMASVPGVPFDPDLLDEGQWLADIIYFPLETQLLSAARARGIAHANGVSMVVGQAAKAFEHFTGVIPDRERMLATLQAAIAAESDQKA</sequence>
<gene>
    <name evidence="6" type="ORF">EOE18_01385</name>
</gene>
<dbReference type="GO" id="GO:0019632">
    <property type="term" value="P:shikimate metabolic process"/>
    <property type="evidence" value="ECO:0007669"/>
    <property type="project" value="TreeGrafter"/>
</dbReference>
<dbReference type="InterPro" id="IPR041121">
    <property type="entry name" value="SDH_C"/>
</dbReference>
<evidence type="ECO:0000313" key="6">
    <source>
        <dbReference type="EMBL" id="RVU07763.1"/>
    </source>
</evidence>
<dbReference type="PANTHER" id="PTHR21089">
    <property type="entry name" value="SHIKIMATE DEHYDROGENASE"/>
    <property type="match status" value="1"/>
</dbReference>
<keyword evidence="3" id="KW-0028">Amino-acid biosynthesis</keyword>
<keyword evidence="2 6" id="KW-0560">Oxidoreductase</keyword>
<feature type="domain" description="Shikimate dehydrogenase substrate binding N-terminal" evidence="4">
    <location>
        <begin position="20"/>
        <end position="107"/>
    </location>
</feature>
<evidence type="ECO:0000256" key="1">
    <source>
        <dbReference type="ARBA" id="ARBA00004871"/>
    </source>
</evidence>
<dbReference type="NCBIfam" id="NF009201">
    <property type="entry name" value="PRK12549.1"/>
    <property type="match status" value="1"/>
</dbReference>
<dbReference type="RefSeq" id="WP_127705419.1">
    <property type="nucleotide sequence ID" value="NZ_SACO01000001.1"/>
</dbReference>
<dbReference type="CDD" id="cd01065">
    <property type="entry name" value="NAD_bind_Shikimate_DH"/>
    <property type="match status" value="1"/>
</dbReference>
<organism evidence="6 7">
    <name type="scientific">Novosphingobium umbonatum</name>
    <dbReference type="NCBI Taxonomy" id="1908524"/>
    <lineage>
        <taxon>Bacteria</taxon>
        <taxon>Pseudomonadati</taxon>
        <taxon>Pseudomonadota</taxon>
        <taxon>Alphaproteobacteria</taxon>
        <taxon>Sphingomonadales</taxon>
        <taxon>Sphingomonadaceae</taxon>
        <taxon>Novosphingobium</taxon>
    </lineage>
</organism>